<evidence type="ECO:0000256" key="5">
    <source>
        <dbReference type="ARBA" id="ARBA00022630"/>
    </source>
</evidence>
<dbReference type="InterPro" id="IPR049398">
    <property type="entry name" value="ETF-QO/FixC_UQ-bd"/>
</dbReference>
<dbReference type="GO" id="GO:0004174">
    <property type="term" value="F:electron-transferring-flavoprotein dehydrogenase activity"/>
    <property type="evidence" value="ECO:0007669"/>
    <property type="project" value="UniProtKB-UniRule"/>
</dbReference>
<dbReference type="Gene3D" id="3.50.50.60">
    <property type="entry name" value="FAD/NAD(P)-binding domain"/>
    <property type="match status" value="1"/>
</dbReference>
<dbReference type="InterPro" id="IPR036188">
    <property type="entry name" value="FAD/NAD-bd_sf"/>
</dbReference>
<dbReference type="Pfam" id="PF21162">
    <property type="entry name" value="ETFQO_UQ-bd"/>
    <property type="match status" value="1"/>
</dbReference>
<dbReference type="Pfam" id="PF13450">
    <property type="entry name" value="NAD_binding_8"/>
    <property type="match status" value="1"/>
</dbReference>
<evidence type="ECO:0000313" key="17">
    <source>
        <dbReference type="Proteomes" id="UP000663281"/>
    </source>
</evidence>
<dbReference type="PROSITE" id="PS51257">
    <property type="entry name" value="PROKAR_LIPOPROTEIN"/>
    <property type="match status" value="1"/>
</dbReference>
<keyword evidence="3 14" id="KW-0813">Transport</keyword>
<evidence type="ECO:0000256" key="7">
    <source>
        <dbReference type="ARBA" id="ARBA00022827"/>
    </source>
</evidence>
<keyword evidence="4" id="KW-0004">4Fe-4S</keyword>
<evidence type="ECO:0000256" key="14">
    <source>
        <dbReference type="RuleBase" id="RU366068"/>
    </source>
</evidence>
<keyword evidence="5 14" id="KW-0285">Flavoprotein</keyword>
<dbReference type="Proteomes" id="UP000663281">
    <property type="component" value="Chromosome"/>
</dbReference>
<dbReference type="PANTHER" id="PTHR10617">
    <property type="entry name" value="ELECTRON TRANSFER FLAVOPROTEIN-UBIQUINONE OXIDOREDUCTASE"/>
    <property type="match status" value="1"/>
</dbReference>
<dbReference type="EMBL" id="CP071504">
    <property type="protein sequence ID" value="QSX29999.1"/>
    <property type="molecule type" value="Genomic_DNA"/>
</dbReference>
<protein>
    <recommendedName>
        <fullName evidence="14">Electron transfer flavoprotein-ubiquinone oxidoreductase</fullName>
        <shortName evidence="14">ETF-QO</shortName>
        <ecNumber evidence="14">1.5.5.1</ecNumber>
    </recommendedName>
</protein>
<dbReference type="EC" id="1.5.5.1" evidence="14"/>
<evidence type="ECO:0000256" key="13">
    <source>
        <dbReference type="ARBA" id="ARBA00052682"/>
    </source>
</evidence>
<dbReference type="InterPro" id="IPR007859">
    <property type="entry name" value="ETF-QO/FixX_C"/>
</dbReference>
<keyword evidence="10 14" id="KW-0408">Iron</keyword>
<dbReference type="SUPFAM" id="SSF51905">
    <property type="entry name" value="FAD/NAD(P)-binding domain"/>
    <property type="match status" value="1"/>
</dbReference>
<dbReference type="RefSeq" id="WP_207324993.1">
    <property type="nucleotide sequence ID" value="NZ_CP071504.1"/>
</dbReference>
<evidence type="ECO:0000256" key="6">
    <source>
        <dbReference type="ARBA" id="ARBA00022723"/>
    </source>
</evidence>
<comment type="cofactor">
    <cofactor evidence="1 14">
        <name>FAD</name>
        <dbReference type="ChEBI" id="CHEBI:57692"/>
    </cofactor>
</comment>
<organism evidence="16 17">
    <name type="scientific">Shewanella cyperi</name>
    <dbReference type="NCBI Taxonomy" id="2814292"/>
    <lineage>
        <taxon>Bacteria</taxon>
        <taxon>Pseudomonadati</taxon>
        <taxon>Pseudomonadota</taxon>
        <taxon>Gammaproteobacteria</taxon>
        <taxon>Alteromonadales</taxon>
        <taxon>Shewanellaceae</taxon>
        <taxon>Shewanella</taxon>
    </lineage>
</organism>
<keyword evidence="12 14" id="KW-0830">Ubiquinone</keyword>
<dbReference type="SUPFAM" id="SSF54373">
    <property type="entry name" value="FAD-linked reductases, C-terminal domain"/>
    <property type="match status" value="1"/>
</dbReference>
<dbReference type="GO" id="GO:0046872">
    <property type="term" value="F:metal ion binding"/>
    <property type="evidence" value="ECO:0007669"/>
    <property type="project" value="UniProtKB-KW"/>
</dbReference>
<dbReference type="PROSITE" id="PS51379">
    <property type="entry name" value="4FE4S_FER_2"/>
    <property type="match status" value="1"/>
</dbReference>
<keyword evidence="9 14" id="KW-0560">Oxidoreductase</keyword>
<dbReference type="SUPFAM" id="SSF54862">
    <property type="entry name" value="4Fe-4S ferredoxins"/>
    <property type="match status" value="1"/>
</dbReference>
<evidence type="ECO:0000256" key="1">
    <source>
        <dbReference type="ARBA" id="ARBA00001974"/>
    </source>
</evidence>
<dbReference type="InterPro" id="IPR017896">
    <property type="entry name" value="4Fe4S_Fe-S-bd"/>
</dbReference>
<keyword evidence="7 14" id="KW-0274">FAD</keyword>
<dbReference type="InterPro" id="IPR040156">
    <property type="entry name" value="ETF-QO"/>
</dbReference>
<evidence type="ECO:0000256" key="2">
    <source>
        <dbReference type="ARBA" id="ARBA00002819"/>
    </source>
</evidence>
<keyword evidence="17" id="KW-1185">Reference proteome</keyword>
<evidence type="ECO:0000256" key="10">
    <source>
        <dbReference type="ARBA" id="ARBA00023004"/>
    </source>
</evidence>
<comment type="cofactor">
    <cofactor evidence="14">
        <name>[4Fe-4S] cluster</name>
        <dbReference type="ChEBI" id="CHEBI:49883"/>
    </cofactor>
    <text evidence="14">Binds 1 [4Fe-4S] cluster.</text>
</comment>
<proteinExistence type="predicted"/>
<gene>
    <name evidence="16" type="ORF">JYB88_17775</name>
</gene>
<evidence type="ECO:0000256" key="12">
    <source>
        <dbReference type="ARBA" id="ARBA00023075"/>
    </source>
</evidence>
<dbReference type="AlphaFoldDB" id="A0A974XKI6"/>
<dbReference type="Gene3D" id="3.30.9.90">
    <property type="match status" value="1"/>
</dbReference>
<evidence type="ECO:0000256" key="4">
    <source>
        <dbReference type="ARBA" id="ARBA00022485"/>
    </source>
</evidence>
<comment type="catalytic activity">
    <reaction evidence="13 14">
        <text>a ubiquinone + reduced [electron-transfer flavoprotein] = a ubiquinol + oxidized [electron-transfer flavoprotein] + H(+)</text>
        <dbReference type="Rhea" id="RHEA:24052"/>
        <dbReference type="Rhea" id="RHEA-COMP:9565"/>
        <dbReference type="Rhea" id="RHEA-COMP:9566"/>
        <dbReference type="Rhea" id="RHEA-COMP:10685"/>
        <dbReference type="Rhea" id="RHEA-COMP:10686"/>
        <dbReference type="ChEBI" id="CHEBI:15378"/>
        <dbReference type="ChEBI" id="CHEBI:16389"/>
        <dbReference type="ChEBI" id="CHEBI:17976"/>
        <dbReference type="ChEBI" id="CHEBI:57692"/>
        <dbReference type="ChEBI" id="CHEBI:58307"/>
        <dbReference type="EC" id="1.5.5.1"/>
    </reaction>
</comment>
<evidence type="ECO:0000313" key="16">
    <source>
        <dbReference type="EMBL" id="QSX29999.1"/>
    </source>
</evidence>
<accession>A0A974XKI6</accession>
<keyword evidence="8 14" id="KW-0249">Electron transport</keyword>
<dbReference type="GO" id="GO:0051539">
    <property type="term" value="F:4 iron, 4 sulfur cluster binding"/>
    <property type="evidence" value="ECO:0007669"/>
    <property type="project" value="UniProtKB-UniRule"/>
</dbReference>
<reference evidence="16 17" key="1">
    <citation type="submission" date="2021-03" db="EMBL/GenBank/DDBJ databases">
        <title>Novel species identification of genus Shewanella.</title>
        <authorList>
            <person name="Liu G."/>
            <person name="Zhang Q."/>
        </authorList>
    </citation>
    <scope>NUCLEOTIDE SEQUENCE [LARGE SCALE GENOMIC DNA]</scope>
    <source>
        <strain evidence="16 17">FJAT-53726</strain>
    </source>
</reference>
<feature type="domain" description="4Fe-4S ferredoxin-type" evidence="15">
    <location>
        <begin position="509"/>
        <end position="538"/>
    </location>
</feature>
<evidence type="ECO:0000256" key="9">
    <source>
        <dbReference type="ARBA" id="ARBA00023002"/>
    </source>
</evidence>
<dbReference type="KEGG" id="scyp:JYB88_17775"/>
<dbReference type="Pfam" id="PF05187">
    <property type="entry name" value="Fer4_ETF_QO"/>
    <property type="match status" value="1"/>
</dbReference>
<dbReference type="FunFam" id="3.30.70.20:FF:000012">
    <property type="entry name" value="Electron transfer flavoprotein-ubiquinone oxidoreductase, mitochondrial"/>
    <property type="match status" value="1"/>
</dbReference>
<sequence length="549" mass="60352">MEREFMEFDVVIVGAGPAGLAAACRLMQISRDTGKEITVCVVEKGSEVGAHILSGAVFEPKVLDELFSDWRDTGAPLLTPVTEDEIHLLKSDSASRQLPNALVPKTMHNHGNYIISVGNLARWLAGRAEELGVEIFPGFAASELLFHEDGSVKGILIGDMGVGADGKPKDSYMPGMELHAKYTVFAEGCRGHLGKQLIAKYHLDNGKTPQHYGIGFKEIWKVPADKHQPGKVVHTGGWPLTQGASGGGFLYHMEDNQVVVGLIIDLNYQNPHLSPFDEFQRYKTHPLVAQYLEGGERLCYGARAITKGGLNALPKMSFPGGLIIGCDAGTLNFAKIKGTHTAMKSGMLAAETLAEALMAGVTEGKDLDCFQERFDHSWLADELYRSRNFGPAMHKFGTLLGGAFNYIDQNWFGGRCPITLRDEKPDYAQMGLASDYPKIEYPKPDGKLSFDKLSSVYLSNTFHEEDQPCHLRLKDERIPVEVNLARYDEPAQRYCPAGVYEIVEEAGQPKFVINSQNCIHCKTCDIKDPSQNITWVTPEGSGGPNYPNM</sequence>
<keyword evidence="6 14" id="KW-0479">Metal-binding</keyword>
<name>A0A974XKI6_9GAMM</name>
<dbReference type="PRINTS" id="PR00420">
    <property type="entry name" value="RNGMNOXGNASE"/>
</dbReference>
<evidence type="ECO:0000256" key="8">
    <source>
        <dbReference type="ARBA" id="ARBA00022982"/>
    </source>
</evidence>
<evidence type="ECO:0000259" key="15">
    <source>
        <dbReference type="PROSITE" id="PS51379"/>
    </source>
</evidence>
<dbReference type="Gene3D" id="3.30.70.20">
    <property type="match status" value="1"/>
</dbReference>
<evidence type="ECO:0000256" key="3">
    <source>
        <dbReference type="ARBA" id="ARBA00022448"/>
    </source>
</evidence>
<dbReference type="PANTHER" id="PTHR10617:SF107">
    <property type="entry name" value="ELECTRON TRANSFER FLAVOPROTEIN-UBIQUINONE OXIDOREDUCTASE, MITOCHONDRIAL"/>
    <property type="match status" value="1"/>
</dbReference>
<keyword evidence="11 14" id="KW-0411">Iron-sulfur</keyword>
<comment type="function">
    <text evidence="2 14">Accepts electrons from ETF and reduces ubiquinone.</text>
</comment>
<evidence type="ECO:0000256" key="11">
    <source>
        <dbReference type="ARBA" id="ARBA00023014"/>
    </source>
</evidence>